<dbReference type="Gene3D" id="3.30.930.10">
    <property type="entry name" value="Bira Bifunctional Protein, Domain 2"/>
    <property type="match status" value="1"/>
</dbReference>
<dbReference type="PANTHER" id="PTHR12835:SF5">
    <property type="entry name" value="BIOTIN--PROTEIN LIGASE"/>
    <property type="match status" value="1"/>
</dbReference>
<protein>
    <recommendedName>
        <fullName evidence="4">BPL/LPL catalytic domain-containing protein</fullName>
    </recommendedName>
</protein>
<dbReference type="EMBL" id="JABFTP020000042">
    <property type="protein sequence ID" value="KAL3270547.1"/>
    <property type="molecule type" value="Genomic_DNA"/>
</dbReference>
<feature type="region of interest" description="Disordered" evidence="3">
    <location>
        <begin position="251"/>
        <end position="472"/>
    </location>
</feature>
<dbReference type="NCBIfam" id="TIGR00121">
    <property type="entry name" value="birA_ligase"/>
    <property type="match status" value="1"/>
</dbReference>
<organism evidence="5 6">
    <name type="scientific">Cryptolaemus montrouzieri</name>
    <dbReference type="NCBI Taxonomy" id="559131"/>
    <lineage>
        <taxon>Eukaryota</taxon>
        <taxon>Metazoa</taxon>
        <taxon>Ecdysozoa</taxon>
        <taxon>Arthropoda</taxon>
        <taxon>Hexapoda</taxon>
        <taxon>Insecta</taxon>
        <taxon>Pterygota</taxon>
        <taxon>Neoptera</taxon>
        <taxon>Endopterygota</taxon>
        <taxon>Coleoptera</taxon>
        <taxon>Polyphaga</taxon>
        <taxon>Cucujiformia</taxon>
        <taxon>Coccinelloidea</taxon>
        <taxon>Coccinellidae</taxon>
        <taxon>Scymninae</taxon>
        <taxon>Scymnini</taxon>
        <taxon>Cryptolaemus</taxon>
    </lineage>
</organism>
<feature type="domain" description="BPL/LPL catalytic" evidence="4">
    <location>
        <begin position="808"/>
        <end position="991"/>
    </location>
</feature>
<gene>
    <name evidence="5" type="ORF">HHI36_021085</name>
</gene>
<comment type="similarity">
    <text evidence="1">Belongs to the biotin--protein ligase family.</text>
</comment>
<dbReference type="InterPro" id="IPR004408">
    <property type="entry name" value="Biotin_CoA_COase_ligase"/>
</dbReference>
<feature type="compositionally biased region" description="Polar residues" evidence="3">
    <location>
        <begin position="325"/>
        <end position="335"/>
    </location>
</feature>
<dbReference type="AlphaFoldDB" id="A0ABD2MWL0"/>
<comment type="caution">
    <text evidence="5">The sequence shown here is derived from an EMBL/GenBank/DDBJ whole genome shotgun (WGS) entry which is preliminary data.</text>
</comment>
<feature type="compositionally biased region" description="Basic and acidic residues" evidence="3">
    <location>
        <begin position="336"/>
        <end position="401"/>
    </location>
</feature>
<dbReference type="InterPro" id="IPR004143">
    <property type="entry name" value="BPL_LPL_catalytic"/>
</dbReference>
<dbReference type="InterPro" id="IPR045864">
    <property type="entry name" value="aa-tRNA-synth_II/BPL/LPL"/>
</dbReference>
<proteinExistence type="inferred from homology"/>
<dbReference type="PROSITE" id="PS51733">
    <property type="entry name" value="BPL_LPL_CATALYTIC"/>
    <property type="match status" value="1"/>
</dbReference>
<feature type="compositionally biased region" description="Basic and acidic residues" evidence="3">
    <location>
        <begin position="279"/>
        <end position="324"/>
    </location>
</feature>
<dbReference type="PANTHER" id="PTHR12835">
    <property type="entry name" value="BIOTIN PROTEIN LIGASE"/>
    <property type="match status" value="1"/>
</dbReference>
<evidence type="ECO:0000313" key="5">
    <source>
        <dbReference type="EMBL" id="KAL3270547.1"/>
    </source>
</evidence>
<evidence type="ECO:0000256" key="3">
    <source>
        <dbReference type="SAM" id="MobiDB-lite"/>
    </source>
</evidence>
<keyword evidence="2" id="KW-0436">Ligase</keyword>
<dbReference type="Pfam" id="PF03099">
    <property type="entry name" value="BPL_LplA_LipB"/>
    <property type="match status" value="1"/>
</dbReference>
<feature type="compositionally biased region" description="Polar residues" evidence="3">
    <location>
        <begin position="621"/>
        <end position="636"/>
    </location>
</feature>
<keyword evidence="6" id="KW-1185">Reference proteome</keyword>
<accession>A0ABD2MWL0</accession>
<evidence type="ECO:0000313" key="6">
    <source>
        <dbReference type="Proteomes" id="UP001516400"/>
    </source>
</evidence>
<evidence type="ECO:0000259" key="4">
    <source>
        <dbReference type="PROSITE" id="PS51733"/>
    </source>
</evidence>
<name>A0ABD2MWL0_9CUCU</name>
<feature type="compositionally biased region" description="Basic and acidic residues" evidence="3">
    <location>
        <begin position="410"/>
        <end position="437"/>
    </location>
</feature>
<feature type="region of interest" description="Disordered" evidence="3">
    <location>
        <begin position="615"/>
        <end position="636"/>
    </location>
</feature>
<dbReference type="GO" id="GO:0016874">
    <property type="term" value="F:ligase activity"/>
    <property type="evidence" value="ECO:0007669"/>
    <property type="project" value="UniProtKB-KW"/>
</dbReference>
<sequence>MIFTIYYMYATVLQWWRLGSLRNKLNGTLNTKNALLLSSSKTIHNSKRQRSIENLLFHVEERIACTIVPKQNVNLSHWIIFPKDPSTFPIFFQFGQFIPKPPHVYLIVRTLLDNYNKHEGALIQIENFGELVAWKATSKFEILLKTDVEHLTKLVHCFWNSPIDINHDLEMLELETVNVDGNANKIKYDRKYSLGERLKYSHSPVHWKKFSGEVKDLYLRIRENSNPKIKIENGASKTEDHKVPIYEAKPIKKEARKQTEDKNTLEVGGSDYRRHKSGDKRDKPVEDKHKTERKAKEELSKIKELKTEPPTKTKTKNLLDKSELTNRISVSNPDSSSDRIKVEAAGKAKTEVEVTSTLKDKDKSGDKVFKTKEVKKGRSKDAVEQKLKRKDLKESSKECKSVENCLPEETDSKSSEKSKITKLKELKQRKSISKESDTENVTKQNGKGVTAKADTDAVKTDSSSNENKISGSKDHKLKLKASTKPLNILVYADTVTAKENVKIVLNSVINSEKYIVYDLPSNASTTPVWSDYTALVVICGATTPELTSQLLHYLVNGGQLLCLCSDLLHSILNVFSTAEVREHELVRFSYGEWKRVKMMHHIFCYQASPARKQFSKDSVESNHSNGSSPIAPRTPSSAEIQHNGKNYILQVQVLGTEETWQTPSLLLANVKNSKGRAVFSQVHLEIDPLQYEEDENKFIALKDSNQARLEIFTDILKNRLDIDCTRNCGPINYTPAYFLGRHDMKMQMFNDCKDIVDNTLNCGEISLVFCGKNVDPGIATASRLPVMLYSCPSSFSTVDYFSTLDTEVIGRLVIYTDVITSSQHILRKSISHGLVAIPRQQSAGIGRSNNTWLSPIGSACFSLQLHIPLSSPLGRMLSLVQQLVIVAVVEALKKNSGYENLNIGIKWPNDIYIDKAVKIGGLIVSSTMGNKMAVLNIGCGFNLSNPEPTTSLNDYIERYNEENQTNLKKLSHEKYFARVFNEIESLYDVVQNDNVDVFYDLYYKHWIHKDAKIRIKTEDGSSQNATVVGIDDFGFLKVKLENGEVSVVHPDGNTFDMIQGLIAPKPSFKK</sequence>
<feature type="compositionally biased region" description="Polar residues" evidence="3">
    <location>
        <begin position="460"/>
        <end position="470"/>
    </location>
</feature>
<dbReference type="Proteomes" id="UP001516400">
    <property type="component" value="Unassembled WGS sequence"/>
</dbReference>
<dbReference type="Pfam" id="PF02237">
    <property type="entry name" value="BPL_C"/>
    <property type="match status" value="1"/>
</dbReference>
<dbReference type="SUPFAM" id="SSF55681">
    <property type="entry name" value="Class II aaRS and biotin synthetases"/>
    <property type="match status" value="1"/>
</dbReference>
<feature type="compositionally biased region" description="Basic and acidic residues" evidence="3">
    <location>
        <begin position="251"/>
        <end position="264"/>
    </location>
</feature>
<evidence type="ECO:0000256" key="1">
    <source>
        <dbReference type="ARBA" id="ARBA00009934"/>
    </source>
</evidence>
<dbReference type="InterPro" id="IPR003142">
    <property type="entry name" value="BPL_C"/>
</dbReference>
<reference evidence="5 6" key="1">
    <citation type="journal article" date="2021" name="BMC Biol.">
        <title>Horizontally acquired antibacterial genes associated with adaptive radiation of ladybird beetles.</title>
        <authorList>
            <person name="Li H.S."/>
            <person name="Tang X.F."/>
            <person name="Huang Y.H."/>
            <person name="Xu Z.Y."/>
            <person name="Chen M.L."/>
            <person name="Du X.Y."/>
            <person name="Qiu B.Y."/>
            <person name="Chen P.T."/>
            <person name="Zhang W."/>
            <person name="Slipinski A."/>
            <person name="Escalona H.E."/>
            <person name="Waterhouse R.M."/>
            <person name="Zwick A."/>
            <person name="Pang H."/>
        </authorList>
    </citation>
    <scope>NUCLEOTIDE SEQUENCE [LARGE SCALE GENOMIC DNA]</scope>
    <source>
        <strain evidence="5">SYSU2018</strain>
    </source>
</reference>
<evidence type="ECO:0000256" key="2">
    <source>
        <dbReference type="ARBA" id="ARBA00022598"/>
    </source>
</evidence>